<evidence type="ECO:0000313" key="3">
    <source>
        <dbReference type="Proteomes" id="UP000053263"/>
    </source>
</evidence>
<dbReference type="AlphaFoldDB" id="A0A0C9SRN7"/>
<proteinExistence type="predicted"/>
<feature type="compositionally biased region" description="Basic and acidic residues" evidence="1">
    <location>
        <begin position="46"/>
        <end position="57"/>
    </location>
</feature>
<dbReference type="OrthoDB" id="3182995at2759"/>
<protein>
    <submittedName>
        <fullName evidence="2">Unplaced genomic scaffold PLICRscaffold_16, whole genome shotgun sequence</fullName>
    </submittedName>
</protein>
<keyword evidence="3" id="KW-1185">Reference proteome</keyword>
<name>A0A0C9SRN7_PLICR</name>
<accession>A0A0C9SRN7</accession>
<feature type="region of interest" description="Disordered" evidence="1">
    <location>
        <begin position="42"/>
        <end position="67"/>
    </location>
</feature>
<sequence length="303" mass="34101">MAVSTTPFALLNSIAQVTLNGLASDADGRLVSLNLQRRMPPPVAPEIHDFRPREGGPPERLPSQLPAPGDLSATFSLTDAIDYGRVGSVRGVSLLDCSSPAGLPYALPPLVIKIARRSRSQELEREAWFYEEMESLQGVALARCYGLFQVELEHSIHIESWNVDDEDTENEGPTEAGKSCCDCPRVLSILLLERLGERMPFGEPTPDGAREDMYDMYSDMAELGINHNDIRWQNFLRAPASPPGLPSLPSPYKHRTYAWRAIDFDNSEKNDYQFVDNEIYFAFAMRRIFYNIPFGYVVEPWEI</sequence>
<reference evidence="2 3" key="1">
    <citation type="submission" date="2014-06" db="EMBL/GenBank/DDBJ databases">
        <title>Evolutionary Origins and Diversification of the Mycorrhizal Mutualists.</title>
        <authorList>
            <consortium name="DOE Joint Genome Institute"/>
            <consortium name="Mycorrhizal Genomics Consortium"/>
            <person name="Kohler A."/>
            <person name="Kuo A."/>
            <person name="Nagy L.G."/>
            <person name="Floudas D."/>
            <person name="Copeland A."/>
            <person name="Barry K.W."/>
            <person name="Cichocki N."/>
            <person name="Veneault-Fourrey C."/>
            <person name="LaButti K."/>
            <person name="Lindquist E.A."/>
            <person name="Lipzen A."/>
            <person name="Lundell T."/>
            <person name="Morin E."/>
            <person name="Murat C."/>
            <person name="Riley R."/>
            <person name="Ohm R."/>
            <person name="Sun H."/>
            <person name="Tunlid A."/>
            <person name="Henrissat B."/>
            <person name="Grigoriev I.V."/>
            <person name="Hibbett D.S."/>
            <person name="Martin F."/>
        </authorList>
    </citation>
    <scope>NUCLEOTIDE SEQUENCE [LARGE SCALE GENOMIC DNA]</scope>
    <source>
        <strain evidence="2 3">FD-325 SS-3</strain>
    </source>
</reference>
<evidence type="ECO:0000256" key="1">
    <source>
        <dbReference type="SAM" id="MobiDB-lite"/>
    </source>
</evidence>
<dbReference type="Proteomes" id="UP000053263">
    <property type="component" value="Unassembled WGS sequence"/>
</dbReference>
<dbReference type="EMBL" id="KN832569">
    <property type="protein sequence ID" value="KII84862.1"/>
    <property type="molecule type" value="Genomic_DNA"/>
</dbReference>
<gene>
    <name evidence="2" type="ORF">PLICRDRAFT_344255</name>
</gene>
<dbReference type="HOGENOM" id="CLU_075372_0_0_1"/>
<evidence type="ECO:0000313" key="2">
    <source>
        <dbReference type="EMBL" id="KII84862.1"/>
    </source>
</evidence>
<organism evidence="2 3">
    <name type="scientific">Plicaturopsis crispa FD-325 SS-3</name>
    <dbReference type="NCBI Taxonomy" id="944288"/>
    <lineage>
        <taxon>Eukaryota</taxon>
        <taxon>Fungi</taxon>
        <taxon>Dikarya</taxon>
        <taxon>Basidiomycota</taxon>
        <taxon>Agaricomycotina</taxon>
        <taxon>Agaricomycetes</taxon>
        <taxon>Agaricomycetidae</taxon>
        <taxon>Amylocorticiales</taxon>
        <taxon>Amylocorticiaceae</taxon>
        <taxon>Plicatura</taxon>
        <taxon>Plicaturopsis crispa</taxon>
    </lineage>
</organism>